<protein>
    <submittedName>
        <fullName evidence="1">Uncharacterized protein</fullName>
    </submittedName>
</protein>
<dbReference type="AlphaFoldDB" id="A0AA39D5L4"/>
<accession>A0AA39D5L4</accession>
<evidence type="ECO:0000313" key="2">
    <source>
        <dbReference type="Proteomes" id="UP001168098"/>
    </source>
</evidence>
<evidence type="ECO:0000313" key="1">
    <source>
        <dbReference type="EMBL" id="KAJ9672788.1"/>
    </source>
</evidence>
<sequence>MVEGYNFFMQPLVNIPRLNGKEDWRCISIFRTCVACQGRLCTLIIDGGDRRLSNPYQIAWVNDTFILVSSRCLVTSNFSNNFELLVWCDILMMKNTYTIVCNGCKKILHPMKEIPPLNQPKKKLAPLKLEEPSNTSIKKLKARGQPVEELKEVVEASEEPMLDFPRQNIIMSGGKREESTEISFEYREFKNFILLQDNLQEECWKQLSTSLLMTYIYFENYQLILQHWKVF</sequence>
<reference evidence="1 2" key="1">
    <citation type="journal article" date="2023" name="BMC Biotechnol.">
        <title>Vitis rotundifolia cv Carlos genome sequencing.</title>
        <authorList>
            <person name="Huff M."/>
            <person name="Hulse-Kemp A."/>
            <person name="Scheffler B."/>
            <person name="Youngblood R."/>
            <person name="Simpson S."/>
            <person name="Babiker E."/>
            <person name="Staton M."/>
        </authorList>
    </citation>
    <scope>NUCLEOTIDE SEQUENCE [LARGE SCALE GENOMIC DNA]</scope>
    <source>
        <tissue evidence="1">Leaf</tissue>
    </source>
</reference>
<proteinExistence type="predicted"/>
<keyword evidence="2" id="KW-1185">Reference proteome</keyword>
<gene>
    <name evidence="1" type="ORF">PVL29_026138</name>
</gene>
<name>A0AA39D5L4_VITRO</name>
<dbReference type="Proteomes" id="UP001168098">
    <property type="component" value="Unassembled WGS sequence"/>
</dbReference>
<organism evidence="1 2">
    <name type="scientific">Vitis rotundifolia</name>
    <name type="common">Muscadine grape</name>
    <dbReference type="NCBI Taxonomy" id="103349"/>
    <lineage>
        <taxon>Eukaryota</taxon>
        <taxon>Viridiplantae</taxon>
        <taxon>Streptophyta</taxon>
        <taxon>Embryophyta</taxon>
        <taxon>Tracheophyta</taxon>
        <taxon>Spermatophyta</taxon>
        <taxon>Magnoliopsida</taxon>
        <taxon>eudicotyledons</taxon>
        <taxon>Gunneridae</taxon>
        <taxon>Pentapetalae</taxon>
        <taxon>rosids</taxon>
        <taxon>Vitales</taxon>
        <taxon>Vitaceae</taxon>
        <taxon>Viteae</taxon>
        <taxon>Vitis</taxon>
    </lineage>
</organism>
<dbReference type="EMBL" id="JARBHA010000019">
    <property type="protein sequence ID" value="KAJ9672788.1"/>
    <property type="molecule type" value="Genomic_DNA"/>
</dbReference>
<comment type="caution">
    <text evidence="1">The sequence shown here is derived from an EMBL/GenBank/DDBJ whole genome shotgun (WGS) entry which is preliminary data.</text>
</comment>